<sequence>MPSDHPQTPQSPSPYELTDFPSKPTTSPKIGGSLLTPAHSINGSMSSTTSDAPREGTHAEEFSSKRKRDLEDHGDREQKKVHVEDSRIRIEDLHLDVGKKYSLCRSPHPPGPVPLSHDLFQIYGLSELAETVARTNPDGSKKTVRKTYKGHIKRVLKLSGNFDSVKKEIEAPDTLWSMMTQPDEVWDSQFGHASKEIETGLPQGIAAQLGKAVTMARGIIPKDAWNNSVLGELVATPTPVEPPKILPNGVKKPPPLAAAVPRPTKVEGPRPKRNIKKRTYGDASFEGYGEGFVDDDAQEGGYSTGEGDERMGRKRPKKVCAMTKTVQSNSFQGPVARQNSYGPGMVGV</sequence>
<keyword evidence="5 9" id="KW-0010">Activator</keyword>
<feature type="region of interest" description="Disordered" evidence="10">
    <location>
        <begin position="1"/>
        <end position="83"/>
    </location>
</feature>
<dbReference type="GO" id="GO:0003712">
    <property type="term" value="F:transcription coregulator activity"/>
    <property type="evidence" value="ECO:0007669"/>
    <property type="project" value="InterPro"/>
</dbReference>
<evidence type="ECO:0000256" key="4">
    <source>
        <dbReference type="ARBA" id="ARBA00023015"/>
    </source>
</evidence>
<evidence type="ECO:0000256" key="10">
    <source>
        <dbReference type="SAM" id="MobiDB-lite"/>
    </source>
</evidence>
<feature type="region of interest" description="Disordered" evidence="10">
    <location>
        <begin position="244"/>
        <end position="318"/>
    </location>
</feature>
<comment type="similarity">
    <text evidence="2 9">Belongs to the Mediator complex subunit 19 family.</text>
</comment>
<evidence type="ECO:0000256" key="9">
    <source>
        <dbReference type="RuleBase" id="RU364151"/>
    </source>
</evidence>
<feature type="compositionally biased region" description="Polar residues" evidence="10">
    <location>
        <begin position="1"/>
        <end position="10"/>
    </location>
</feature>
<reference evidence="12" key="2">
    <citation type="submission" date="2015-01" db="EMBL/GenBank/DDBJ databases">
        <title>Evolutionary Origins and Diversification of the Mycorrhizal Mutualists.</title>
        <authorList>
            <consortium name="DOE Joint Genome Institute"/>
            <consortium name="Mycorrhizal Genomics Consortium"/>
            <person name="Kohler A."/>
            <person name="Kuo A."/>
            <person name="Nagy L.G."/>
            <person name="Floudas D."/>
            <person name="Copeland A."/>
            <person name="Barry K.W."/>
            <person name="Cichocki N."/>
            <person name="Veneault-Fourrey C."/>
            <person name="LaButti K."/>
            <person name="Lindquist E.A."/>
            <person name="Lipzen A."/>
            <person name="Lundell T."/>
            <person name="Morin E."/>
            <person name="Murat C."/>
            <person name="Riley R."/>
            <person name="Ohm R."/>
            <person name="Sun H."/>
            <person name="Tunlid A."/>
            <person name="Henrissat B."/>
            <person name="Grigoriev I.V."/>
            <person name="Hibbett D.S."/>
            <person name="Martin F."/>
        </authorList>
    </citation>
    <scope>NUCLEOTIDE SEQUENCE [LARGE SCALE GENOMIC DNA]</scope>
    <source>
        <strain evidence="12">Zn</strain>
    </source>
</reference>
<evidence type="ECO:0000256" key="3">
    <source>
        <dbReference type="ARBA" id="ARBA00019615"/>
    </source>
</evidence>
<evidence type="ECO:0000256" key="8">
    <source>
        <dbReference type="ARBA" id="ARBA00032018"/>
    </source>
</evidence>
<feature type="compositionally biased region" description="Polar residues" evidence="10">
    <location>
        <begin position="39"/>
        <end position="51"/>
    </location>
</feature>
<organism evidence="11 12">
    <name type="scientific">Oidiodendron maius (strain Zn)</name>
    <dbReference type="NCBI Taxonomy" id="913774"/>
    <lineage>
        <taxon>Eukaryota</taxon>
        <taxon>Fungi</taxon>
        <taxon>Dikarya</taxon>
        <taxon>Ascomycota</taxon>
        <taxon>Pezizomycotina</taxon>
        <taxon>Leotiomycetes</taxon>
        <taxon>Leotiomycetes incertae sedis</taxon>
        <taxon>Myxotrichaceae</taxon>
        <taxon>Oidiodendron</taxon>
    </lineage>
</organism>
<keyword evidence="7 9" id="KW-0539">Nucleus</keyword>
<evidence type="ECO:0000256" key="1">
    <source>
        <dbReference type="ARBA" id="ARBA00004123"/>
    </source>
</evidence>
<dbReference type="GO" id="GO:0006357">
    <property type="term" value="P:regulation of transcription by RNA polymerase II"/>
    <property type="evidence" value="ECO:0007669"/>
    <property type="project" value="InterPro"/>
</dbReference>
<proteinExistence type="inferred from homology"/>
<comment type="subcellular location">
    <subcellularLocation>
        <location evidence="1 9">Nucleus</location>
    </subcellularLocation>
</comment>
<evidence type="ECO:0000256" key="5">
    <source>
        <dbReference type="ARBA" id="ARBA00023159"/>
    </source>
</evidence>
<feature type="compositionally biased region" description="Basic and acidic residues" evidence="10">
    <location>
        <begin position="52"/>
        <end position="83"/>
    </location>
</feature>
<dbReference type="AlphaFoldDB" id="A0A0C3HDH5"/>
<evidence type="ECO:0000313" key="12">
    <source>
        <dbReference type="Proteomes" id="UP000054321"/>
    </source>
</evidence>
<dbReference type="HOGENOM" id="CLU_037869_0_0_1"/>
<evidence type="ECO:0000256" key="6">
    <source>
        <dbReference type="ARBA" id="ARBA00023163"/>
    </source>
</evidence>
<comment type="subunit">
    <text evidence="9">Component of the Mediator complex.</text>
</comment>
<evidence type="ECO:0000313" key="11">
    <source>
        <dbReference type="EMBL" id="KIN06296.1"/>
    </source>
</evidence>
<dbReference type="OrthoDB" id="2160599at2759"/>
<name>A0A0C3HDH5_OIDMZ</name>
<dbReference type="InterPro" id="IPR013942">
    <property type="entry name" value="Mediator_Med19_fun"/>
</dbReference>
<dbReference type="Pfam" id="PF08633">
    <property type="entry name" value="Rox3"/>
    <property type="match status" value="1"/>
</dbReference>
<dbReference type="Proteomes" id="UP000054321">
    <property type="component" value="Unassembled WGS sequence"/>
</dbReference>
<keyword evidence="4 9" id="KW-0805">Transcription regulation</keyword>
<dbReference type="GO" id="GO:0016592">
    <property type="term" value="C:mediator complex"/>
    <property type="evidence" value="ECO:0007669"/>
    <property type="project" value="InterPro"/>
</dbReference>
<reference evidence="11 12" key="1">
    <citation type="submission" date="2014-04" db="EMBL/GenBank/DDBJ databases">
        <authorList>
            <consortium name="DOE Joint Genome Institute"/>
            <person name="Kuo A."/>
            <person name="Martino E."/>
            <person name="Perotto S."/>
            <person name="Kohler A."/>
            <person name="Nagy L.G."/>
            <person name="Floudas D."/>
            <person name="Copeland A."/>
            <person name="Barry K.W."/>
            <person name="Cichocki N."/>
            <person name="Veneault-Fourrey C."/>
            <person name="LaButti K."/>
            <person name="Lindquist E.A."/>
            <person name="Lipzen A."/>
            <person name="Lundell T."/>
            <person name="Morin E."/>
            <person name="Murat C."/>
            <person name="Sun H."/>
            <person name="Tunlid A."/>
            <person name="Henrissat B."/>
            <person name="Grigoriev I.V."/>
            <person name="Hibbett D.S."/>
            <person name="Martin F."/>
            <person name="Nordberg H.P."/>
            <person name="Cantor M.N."/>
            <person name="Hua S.X."/>
        </authorList>
    </citation>
    <scope>NUCLEOTIDE SEQUENCE [LARGE SCALE GENOMIC DNA]</scope>
    <source>
        <strain evidence="11 12">Zn</strain>
    </source>
</reference>
<keyword evidence="6 9" id="KW-0804">Transcription</keyword>
<protein>
    <recommendedName>
        <fullName evidence="3 9">Mediator of RNA polymerase II transcription subunit 19</fullName>
    </recommendedName>
    <alternativeName>
        <fullName evidence="8 9">Mediator complex subunit 19</fullName>
    </alternativeName>
</protein>
<keyword evidence="12" id="KW-1185">Reference proteome</keyword>
<gene>
    <name evidence="9" type="primary">MED19</name>
    <name evidence="11" type="ORF">OIDMADRAFT_101062</name>
</gene>
<comment type="function">
    <text evidence="9">Component of the Mediator complex, a coactivator involved in the regulated transcription of nearly all RNA polymerase II-dependent genes. Mediator functions as a bridge to convey information from gene-specific regulatory proteins to the basal RNA polymerase II transcription machinery. Mediator is recruited to promoters by direct interactions with regulatory proteins and serves as a scaffold for the assembly of a functional preinitiation complex with RNA polymerase II and the general transcription factors.</text>
</comment>
<dbReference type="InParanoid" id="A0A0C3HDH5"/>
<dbReference type="EMBL" id="KN832871">
    <property type="protein sequence ID" value="KIN06296.1"/>
    <property type="molecule type" value="Genomic_DNA"/>
</dbReference>
<evidence type="ECO:0000256" key="2">
    <source>
        <dbReference type="ARBA" id="ARBA00009259"/>
    </source>
</evidence>
<accession>A0A0C3HDH5</accession>
<evidence type="ECO:0000256" key="7">
    <source>
        <dbReference type="ARBA" id="ARBA00023242"/>
    </source>
</evidence>
<dbReference type="STRING" id="913774.A0A0C3HDH5"/>